<feature type="compositionally biased region" description="Basic and acidic residues" evidence="1">
    <location>
        <begin position="95"/>
        <end position="111"/>
    </location>
</feature>
<feature type="compositionally biased region" description="Pro residues" evidence="1">
    <location>
        <begin position="317"/>
        <end position="340"/>
    </location>
</feature>
<name>A0A8H6VTV5_9AGAR</name>
<evidence type="ECO:0000313" key="2">
    <source>
        <dbReference type="EMBL" id="KAF7289908.1"/>
    </source>
</evidence>
<dbReference type="GeneID" id="59352597"/>
<gene>
    <name evidence="2" type="ORF">MIND_01365700</name>
</gene>
<keyword evidence="3" id="KW-1185">Reference proteome</keyword>
<feature type="region of interest" description="Disordered" evidence="1">
    <location>
        <begin position="387"/>
        <end position="411"/>
    </location>
</feature>
<protein>
    <submittedName>
        <fullName evidence="2">Uncharacterized protein</fullName>
    </submittedName>
</protein>
<dbReference type="EMBL" id="JACAZF010000016">
    <property type="protein sequence ID" value="KAF7289908.1"/>
    <property type="molecule type" value="Genomic_DNA"/>
</dbReference>
<comment type="caution">
    <text evidence="2">The sequence shown here is derived from an EMBL/GenBank/DDBJ whole genome shotgun (WGS) entry which is preliminary data.</text>
</comment>
<feature type="compositionally biased region" description="Low complexity" evidence="1">
    <location>
        <begin position="168"/>
        <end position="191"/>
    </location>
</feature>
<feature type="compositionally biased region" description="Polar residues" evidence="1">
    <location>
        <begin position="211"/>
        <end position="230"/>
    </location>
</feature>
<organism evidence="2 3">
    <name type="scientific">Mycena indigotica</name>
    <dbReference type="NCBI Taxonomy" id="2126181"/>
    <lineage>
        <taxon>Eukaryota</taxon>
        <taxon>Fungi</taxon>
        <taxon>Dikarya</taxon>
        <taxon>Basidiomycota</taxon>
        <taxon>Agaricomycotina</taxon>
        <taxon>Agaricomycetes</taxon>
        <taxon>Agaricomycetidae</taxon>
        <taxon>Agaricales</taxon>
        <taxon>Marasmiineae</taxon>
        <taxon>Mycenaceae</taxon>
        <taxon>Mycena</taxon>
    </lineage>
</organism>
<evidence type="ECO:0000313" key="3">
    <source>
        <dbReference type="Proteomes" id="UP000636479"/>
    </source>
</evidence>
<feature type="compositionally biased region" description="Pro residues" evidence="1">
    <location>
        <begin position="392"/>
        <end position="405"/>
    </location>
</feature>
<feature type="region of interest" description="Disordered" evidence="1">
    <location>
        <begin position="540"/>
        <end position="599"/>
    </location>
</feature>
<proteinExistence type="predicted"/>
<reference evidence="2" key="1">
    <citation type="submission" date="2020-05" db="EMBL/GenBank/DDBJ databases">
        <title>Mycena genomes resolve the evolution of fungal bioluminescence.</title>
        <authorList>
            <person name="Tsai I.J."/>
        </authorList>
    </citation>
    <scope>NUCLEOTIDE SEQUENCE</scope>
    <source>
        <strain evidence="2">171206Taipei</strain>
    </source>
</reference>
<dbReference type="Proteomes" id="UP000636479">
    <property type="component" value="Unassembled WGS sequence"/>
</dbReference>
<dbReference type="RefSeq" id="XP_037213637.1">
    <property type="nucleotide sequence ID" value="XM_037370081.1"/>
</dbReference>
<dbReference type="OrthoDB" id="3256387at2759"/>
<evidence type="ECO:0000256" key="1">
    <source>
        <dbReference type="SAM" id="MobiDB-lite"/>
    </source>
</evidence>
<feature type="compositionally biased region" description="Polar residues" evidence="1">
    <location>
        <begin position="268"/>
        <end position="297"/>
    </location>
</feature>
<feature type="compositionally biased region" description="Polar residues" evidence="1">
    <location>
        <begin position="112"/>
        <end position="136"/>
    </location>
</feature>
<feature type="compositionally biased region" description="Pro residues" evidence="1">
    <location>
        <begin position="245"/>
        <end position="264"/>
    </location>
</feature>
<feature type="compositionally biased region" description="Low complexity" evidence="1">
    <location>
        <begin position="358"/>
        <end position="369"/>
    </location>
</feature>
<feature type="region of interest" description="Disordered" evidence="1">
    <location>
        <begin position="1"/>
        <end position="371"/>
    </location>
</feature>
<sequence length="614" mass="64237">MGKRERVASESDASPSVVISNGDLEATRRRTVTYGLQPPPRARMTPWTELGTDEPPSDDDDDERPPLRMYALPHASASTGTAGSFGVRAPSAASNHDEGHLNGHIADRVSERSVSTGRSRASSVGNGASTSRQNSGRGRRWSTLPRRLTPPDNIPPATPSRSIPHPYAAASSSPSSNERSASRASAHSFGSNGTGKLNATGWTRGKRASGMSFQSVATSISETSSANASVGSLAMTGSGRVRTSMPPPPRPAPTTALPPAPSPSGSPNTQTSFRESRASSVSFREPVETQNASSSKSSFRESMGLGQRALRLSLMAPRPPPSGVLPPRPDEPPAAAPTPAAPTQEPPIKSVFQHRRSNSANATPSPSSSIRNSFLGAKARIGLGLDSIPGSPALPPPRGPLPPVPAASARHTSLKLKQRLRILSAPPAPHPQPPQSRARPTSAETIAVPIAPQATLASFLSISASTPSTPVTSTPILLPNGSYGTPPLGTPISEKIIHFNDASFLQMSASNASTPVISPMPAPAALENMSINEQDEPTQLVSLLPPPRRGSRQISVKDLEPRTPTPDQEEEEEAEERRDLEAEGAGPGPGKLFSLSRHGSVISLLLTTPTNPPM</sequence>
<dbReference type="AlphaFoldDB" id="A0A8H6VTV5"/>
<accession>A0A8H6VTV5</accession>
<feature type="compositionally biased region" description="Acidic residues" evidence="1">
    <location>
        <begin position="51"/>
        <end position="63"/>
    </location>
</feature>